<proteinExistence type="predicted"/>
<feature type="chain" id="PRO_5040337695" description="Peptidase M13 C-terminal domain-containing protein" evidence="1">
    <location>
        <begin position="18"/>
        <end position="461"/>
    </location>
</feature>
<dbReference type="GO" id="GO:0008237">
    <property type="term" value="F:metallopeptidase activity"/>
    <property type="evidence" value="ECO:0007669"/>
    <property type="project" value="InterPro"/>
</dbReference>
<accession>A0A9P1N311</accession>
<dbReference type="Gene3D" id="3.40.390.10">
    <property type="entry name" value="Collagenase (Catalytic Domain)"/>
    <property type="match status" value="1"/>
</dbReference>
<dbReference type="SUPFAM" id="SSF55486">
    <property type="entry name" value="Metalloproteases ('zincins'), catalytic domain"/>
    <property type="match status" value="1"/>
</dbReference>
<name>A0A9P1N311_9PELO</name>
<keyword evidence="3" id="KW-1185">Reference proteome</keyword>
<organism evidence="2 3">
    <name type="scientific">Caenorhabditis angaria</name>
    <dbReference type="NCBI Taxonomy" id="860376"/>
    <lineage>
        <taxon>Eukaryota</taxon>
        <taxon>Metazoa</taxon>
        <taxon>Ecdysozoa</taxon>
        <taxon>Nematoda</taxon>
        <taxon>Chromadorea</taxon>
        <taxon>Rhabditida</taxon>
        <taxon>Rhabditina</taxon>
        <taxon>Rhabditomorpha</taxon>
        <taxon>Rhabditoidea</taxon>
        <taxon>Rhabditidae</taxon>
        <taxon>Peloderinae</taxon>
        <taxon>Caenorhabditis</taxon>
    </lineage>
</organism>
<reference evidence="2" key="1">
    <citation type="submission" date="2022-11" db="EMBL/GenBank/DDBJ databases">
        <authorList>
            <person name="Kikuchi T."/>
        </authorList>
    </citation>
    <scope>NUCLEOTIDE SEQUENCE</scope>
    <source>
        <strain evidence="2">PS1010</strain>
    </source>
</reference>
<dbReference type="EMBL" id="CANHGI010000003">
    <property type="protein sequence ID" value="CAI5446035.1"/>
    <property type="molecule type" value="Genomic_DNA"/>
</dbReference>
<protein>
    <recommendedName>
        <fullName evidence="4">Peptidase M13 C-terminal domain-containing protein</fullName>
    </recommendedName>
</protein>
<gene>
    <name evidence="2" type="ORF">CAMP_LOCUS8672</name>
</gene>
<evidence type="ECO:0000313" key="2">
    <source>
        <dbReference type="EMBL" id="CAI5446035.1"/>
    </source>
</evidence>
<evidence type="ECO:0008006" key="4">
    <source>
        <dbReference type="Google" id="ProtNLM"/>
    </source>
</evidence>
<evidence type="ECO:0000256" key="1">
    <source>
        <dbReference type="SAM" id="SignalP"/>
    </source>
</evidence>
<dbReference type="OrthoDB" id="5799049at2759"/>
<dbReference type="AlphaFoldDB" id="A0A9P1N311"/>
<sequence>MFFKIIVHLLFCGSIFAVSDFLQIIESNLGDINEVCDNINIFPNDSVLEAVQKFYKEEIENLNIPEIFDLKKTDEPFLIYLQNKNWTEDIDQIADDYNKLCETDSESIHDFLRKIELPFFKLNYNNLKLDKNCTRASENLKSQYQIYFVHPNIRKMFAYKFDNLAIHLENIRAYYWLKENEEVLKKVTDLFNSFVEDVSKIIESTRWLKNTQSVISFKEVLRQIRLKNMTEMAYGSLKEIKEILKQFKNCTEYSVKLVCLAKITVSPAVNLNNAKSYNINPWILIHNTLLYSISNNTRPGAIYGTIGVALARELGHTVIKSSHDPVFLPYFSENVKNCVQKQINSSCSIFGQNLRMANDEAFENNSAEIFAVNFAFKQFKNAYEKEIHTPINESTNNLTNSQLFYLSYLSMSTDKSEIGKSAAIVQSSDFGNSFKCAANTRMMMSKTDQCYMFGCKAPLLR</sequence>
<comment type="caution">
    <text evidence="2">The sequence shown here is derived from an EMBL/GenBank/DDBJ whole genome shotgun (WGS) entry which is preliminary data.</text>
</comment>
<dbReference type="InterPro" id="IPR024079">
    <property type="entry name" value="MetalloPept_cat_dom_sf"/>
</dbReference>
<dbReference type="Proteomes" id="UP001152747">
    <property type="component" value="Unassembled WGS sequence"/>
</dbReference>
<keyword evidence="1" id="KW-0732">Signal</keyword>
<feature type="signal peptide" evidence="1">
    <location>
        <begin position="1"/>
        <end position="17"/>
    </location>
</feature>
<evidence type="ECO:0000313" key="3">
    <source>
        <dbReference type="Proteomes" id="UP001152747"/>
    </source>
</evidence>